<dbReference type="EMBL" id="JAPTGC010000006">
    <property type="protein sequence ID" value="MCZ0862704.1"/>
    <property type="molecule type" value="Genomic_DNA"/>
</dbReference>
<evidence type="ECO:0000313" key="2">
    <source>
        <dbReference type="Proteomes" id="UP001141336"/>
    </source>
</evidence>
<proteinExistence type="predicted"/>
<name>A0ABT4ILS3_9EURY</name>
<reference evidence="1" key="1">
    <citation type="submission" date="2022-12" db="EMBL/GenBank/DDBJ databases">
        <title>Isolation and characterisation of novel Methanocorpusculum spp. from native Australian herbivores indicates the genus is ancestrally host-associated.</title>
        <authorList>
            <person name="Volmer J.G."/>
            <person name="Soo R.M."/>
            <person name="Evans P.N."/>
            <person name="Hoedt E.C."/>
            <person name="Astorga Alsina A.L."/>
            <person name="Woodcroft B.J."/>
            <person name="Tyson G.W."/>
            <person name="Hugenholtz P."/>
            <person name="Morrison M."/>
        </authorList>
    </citation>
    <scope>NUCLEOTIDE SEQUENCE</scope>
    <source>
        <strain evidence="1">CW153</strain>
    </source>
</reference>
<gene>
    <name evidence="1" type="ORF">O0S09_05465</name>
</gene>
<dbReference type="Gene3D" id="1.10.10.10">
    <property type="entry name" value="Winged helix-like DNA-binding domain superfamily/Winged helix DNA-binding domain"/>
    <property type="match status" value="1"/>
</dbReference>
<comment type="caution">
    <text evidence="1">The sequence shown here is derived from an EMBL/GenBank/DDBJ whole genome shotgun (WGS) entry which is preliminary data.</text>
</comment>
<accession>A0ABT4ILS3</accession>
<sequence length="247" mass="26054">MELPNHHPPSRMPAAACLTAWELTGGNLSAVSGGGFRTPYGTFSDTIFFAGTLTEKILRNNQPSSLRVSDPTGVLTLSLPPQNPALIRAADALDTPCFVAVTATVKLRAYAGKTYLELLPDLLLPADRKMRDAWLCCAAAGALARLAALPPSPGRKEFADVLVNALANVRDDEPVSVPVQETPSAVTDVQLLAVITELSGKKGAPIADVITRAGTLGMTETDCKAALARLMEEGECYTPTTELIKVA</sequence>
<evidence type="ECO:0000313" key="1">
    <source>
        <dbReference type="EMBL" id="MCZ0862704.1"/>
    </source>
</evidence>
<dbReference type="RefSeq" id="WP_268922961.1">
    <property type="nucleotide sequence ID" value="NZ_JAPTGC010000006.1"/>
</dbReference>
<dbReference type="InterPro" id="IPR036388">
    <property type="entry name" value="WH-like_DNA-bd_sf"/>
</dbReference>
<keyword evidence="2" id="KW-1185">Reference proteome</keyword>
<dbReference type="Proteomes" id="UP001141336">
    <property type="component" value="Unassembled WGS sequence"/>
</dbReference>
<organism evidence="1 2">
    <name type="scientific">Methanocorpusculum vombati</name>
    <dbReference type="NCBI Taxonomy" id="3002864"/>
    <lineage>
        <taxon>Archaea</taxon>
        <taxon>Methanobacteriati</taxon>
        <taxon>Methanobacteriota</taxon>
        <taxon>Stenosarchaea group</taxon>
        <taxon>Methanomicrobia</taxon>
        <taxon>Methanomicrobiales</taxon>
        <taxon>Methanocorpusculaceae</taxon>
        <taxon>Methanocorpusculum</taxon>
    </lineage>
</organism>
<protein>
    <submittedName>
        <fullName evidence="1">Uncharacterized protein</fullName>
    </submittedName>
</protein>